<evidence type="ECO:0000256" key="3">
    <source>
        <dbReference type="ARBA" id="ARBA00022989"/>
    </source>
</evidence>
<feature type="transmembrane region" description="Helical" evidence="6">
    <location>
        <begin position="252"/>
        <end position="275"/>
    </location>
</feature>
<evidence type="ECO:0000256" key="1">
    <source>
        <dbReference type="ARBA" id="ARBA00004141"/>
    </source>
</evidence>
<keyword evidence="2 6" id="KW-0812">Transmembrane</keyword>
<keyword evidence="7" id="KW-0732">Signal</keyword>
<evidence type="ECO:0000256" key="4">
    <source>
        <dbReference type="ARBA" id="ARBA00023136"/>
    </source>
</evidence>
<evidence type="ECO:0000256" key="2">
    <source>
        <dbReference type="ARBA" id="ARBA00022692"/>
    </source>
</evidence>
<dbReference type="InterPro" id="IPR005178">
    <property type="entry name" value="Ostalpha/TMEM184C"/>
</dbReference>
<dbReference type="GO" id="GO:0016020">
    <property type="term" value="C:membrane"/>
    <property type="evidence" value="ECO:0007669"/>
    <property type="project" value="UniProtKB-SubCell"/>
</dbReference>
<protein>
    <recommendedName>
        <fullName evidence="9">Transmembrane protein</fullName>
    </recommendedName>
</protein>
<evidence type="ECO:0000256" key="7">
    <source>
        <dbReference type="SAM" id="SignalP"/>
    </source>
</evidence>
<dbReference type="EMBL" id="HBKN01005669">
    <property type="protein sequence ID" value="CAE2259084.1"/>
    <property type="molecule type" value="Transcribed_RNA"/>
</dbReference>
<evidence type="ECO:0008006" key="9">
    <source>
        <dbReference type="Google" id="ProtNLM"/>
    </source>
</evidence>
<keyword evidence="4 6" id="KW-0472">Membrane</keyword>
<feature type="transmembrane region" description="Helical" evidence="6">
    <location>
        <begin position="413"/>
        <end position="437"/>
    </location>
</feature>
<feature type="region of interest" description="Disordered" evidence="5">
    <location>
        <begin position="182"/>
        <end position="216"/>
    </location>
</feature>
<feature type="chain" id="PRO_5031362059" description="Transmembrane protein" evidence="7">
    <location>
        <begin position="26"/>
        <end position="543"/>
    </location>
</feature>
<feature type="compositionally biased region" description="Basic and acidic residues" evidence="5">
    <location>
        <begin position="202"/>
        <end position="214"/>
    </location>
</feature>
<sequence>MRFLSTCVNFSFLLLLAAGSVRSEAAVGSRSWDSAFGPYHLRGDEVRDILAHSSSSSDNYWGKGWGLHARHGSSKRRDTWSAAHHPQLRLTTQDAKLPGAASTQAGHRDSEAWIVPALSRVMEGKVVPHERTGNSLLPSSTSPPTPIAAPISAPAVAIGAGNNQHLTARGRNAALPVRSTTLGEAEEEAEYSPENAPPNEPPEAHDNLQEDFKGNEGSVSEVDVETREFEDDMKNAFDLNKITFAQVPLHYWAWWIALVFAVLTCLISGQLIMAHLEKYEKPDVQKYVVRILFMAPIYAIDAFLSLTFDNAAPFLNVLRDCYEAFTLYNFIKMLYELLGGERTVIEIMSKKKQIALPIPLHWIEPWAMGDEMFYNCKFGVLQYIVIIPICAIVTFITVAAGAYEGPEWYTMDLWITIVSIASATWAIYCLITFYLSMQEELEASVSNALGKFLVVKAVVFLCFWQGVALNLVLIIGYIPETTQYSAKHFVGAIEQWLICMEMLIIAICFYLVYPVEEFTNKTEMQTRTYGSTGKKQEEGTSFV</sequence>
<evidence type="ECO:0000313" key="8">
    <source>
        <dbReference type="EMBL" id="CAE2259084.1"/>
    </source>
</evidence>
<keyword evidence="3 6" id="KW-1133">Transmembrane helix</keyword>
<evidence type="ECO:0000256" key="5">
    <source>
        <dbReference type="SAM" id="MobiDB-lite"/>
    </source>
</evidence>
<feature type="signal peptide" evidence="7">
    <location>
        <begin position="1"/>
        <end position="25"/>
    </location>
</feature>
<organism evidence="8">
    <name type="scientific">Guillardia theta</name>
    <name type="common">Cryptophyte</name>
    <name type="synonym">Cryptomonas phi</name>
    <dbReference type="NCBI Taxonomy" id="55529"/>
    <lineage>
        <taxon>Eukaryota</taxon>
        <taxon>Cryptophyceae</taxon>
        <taxon>Pyrenomonadales</taxon>
        <taxon>Geminigeraceae</taxon>
        <taxon>Guillardia</taxon>
    </lineage>
</organism>
<feature type="transmembrane region" description="Helical" evidence="6">
    <location>
        <begin position="490"/>
        <end position="513"/>
    </location>
</feature>
<evidence type="ECO:0000256" key="6">
    <source>
        <dbReference type="SAM" id="Phobius"/>
    </source>
</evidence>
<dbReference type="PANTHER" id="PTHR23423">
    <property type="entry name" value="ORGANIC SOLUTE TRANSPORTER-RELATED"/>
    <property type="match status" value="1"/>
</dbReference>
<accession>A0A7S4JD54</accession>
<feature type="transmembrane region" description="Helical" evidence="6">
    <location>
        <begin position="287"/>
        <end position="308"/>
    </location>
</feature>
<proteinExistence type="predicted"/>
<comment type="subcellular location">
    <subcellularLocation>
        <location evidence="1">Membrane</location>
        <topology evidence="1">Multi-pass membrane protein</topology>
    </subcellularLocation>
</comment>
<dbReference type="SMART" id="SM01417">
    <property type="entry name" value="Solute_trans_a"/>
    <property type="match status" value="1"/>
</dbReference>
<feature type="transmembrane region" description="Helical" evidence="6">
    <location>
        <begin position="457"/>
        <end position="478"/>
    </location>
</feature>
<dbReference type="AlphaFoldDB" id="A0A7S4JD54"/>
<name>A0A7S4JD54_GUITH</name>
<gene>
    <name evidence="8" type="ORF">GTHE00462_LOCUS4565</name>
</gene>
<feature type="transmembrane region" description="Helical" evidence="6">
    <location>
        <begin position="380"/>
        <end position="401"/>
    </location>
</feature>
<dbReference type="Pfam" id="PF03619">
    <property type="entry name" value="Solute_trans_a"/>
    <property type="match status" value="1"/>
</dbReference>
<reference evidence="8" key="1">
    <citation type="submission" date="2021-01" db="EMBL/GenBank/DDBJ databases">
        <authorList>
            <person name="Corre E."/>
            <person name="Pelletier E."/>
            <person name="Niang G."/>
            <person name="Scheremetjew M."/>
            <person name="Finn R."/>
            <person name="Kale V."/>
            <person name="Holt S."/>
            <person name="Cochrane G."/>
            <person name="Meng A."/>
            <person name="Brown T."/>
            <person name="Cohen L."/>
        </authorList>
    </citation>
    <scope>NUCLEOTIDE SEQUENCE</scope>
    <source>
        <strain evidence="8">CCMP 2712</strain>
    </source>
</reference>